<name>A0A0K9FEB8_9BACI</name>
<dbReference type="AlphaFoldDB" id="A0A0K9FEB8"/>
<evidence type="ECO:0000313" key="2">
    <source>
        <dbReference type="EMBL" id="KMY32879.1"/>
    </source>
</evidence>
<dbReference type="OrthoDB" id="5459053at2"/>
<evidence type="ECO:0000313" key="3">
    <source>
        <dbReference type="Proteomes" id="UP000037326"/>
    </source>
</evidence>
<dbReference type="PATRIC" id="fig|582475.4.peg.2115"/>
<comment type="caution">
    <text evidence="2">The sequence shown here is derived from an EMBL/GenBank/DDBJ whole genome shotgun (WGS) entry which is preliminary data.</text>
</comment>
<dbReference type="Proteomes" id="UP000037326">
    <property type="component" value="Unassembled WGS sequence"/>
</dbReference>
<dbReference type="Pfam" id="PF04307">
    <property type="entry name" value="YdjM"/>
    <property type="match status" value="1"/>
</dbReference>
<accession>A0A0K9FEB8</accession>
<keyword evidence="1" id="KW-1133">Transmembrane helix</keyword>
<dbReference type="PANTHER" id="PTHR35531">
    <property type="entry name" value="INNER MEMBRANE PROTEIN YBCI-RELATED"/>
    <property type="match status" value="1"/>
</dbReference>
<dbReference type="RefSeq" id="WP_049666497.1">
    <property type="nucleotide sequence ID" value="NZ_JBIVOC010000008.1"/>
</dbReference>
<feature type="transmembrane region" description="Helical" evidence="1">
    <location>
        <begin position="138"/>
        <end position="159"/>
    </location>
</feature>
<protein>
    <submittedName>
        <fullName evidence="2">Membrane protein</fullName>
    </submittedName>
</protein>
<organism evidence="2 3">
    <name type="scientific">Lysinibacillus xylanilyticus</name>
    <dbReference type="NCBI Taxonomy" id="582475"/>
    <lineage>
        <taxon>Bacteria</taxon>
        <taxon>Bacillati</taxon>
        <taxon>Bacillota</taxon>
        <taxon>Bacilli</taxon>
        <taxon>Bacillales</taxon>
        <taxon>Bacillaceae</taxon>
        <taxon>Lysinibacillus</taxon>
    </lineage>
</organism>
<feature type="transmembrane region" description="Helical" evidence="1">
    <location>
        <begin position="91"/>
        <end position="108"/>
    </location>
</feature>
<sequence>MQGNTHIVGGITASLAFAQISNDNPLVLVGAGVIGALLPDICHGGSKIGRKFPIISKIVNTMFGHRSFTHSLLFLFLIGMLLHTFIPYESISLGILLGMASHIFLDMCTKKGVKLFFPVSISVRLPLTTKTGSKAEKVVFMLLTMLSVFFSYEIIFKLFETV</sequence>
<dbReference type="GeneID" id="96599036"/>
<reference evidence="3" key="1">
    <citation type="submission" date="2015-07" db="EMBL/GenBank/DDBJ databases">
        <authorList>
            <consortium name="Consortium for Microbial Forensics and Genomics (microFORGE)"/>
            <person name="Knight B.M."/>
            <person name="Roberts D.P."/>
            <person name="Lin D."/>
            <person name="Hari K."/>
            <person name="Fletcher J."/>
            <person name="Melcher U."/>
            <person name="Blagden T."/>
            <person name="Winegar R.A."/>
        </authorList>
    </citation>
    <scope>NUCLEOTIDE SEQUENCE [LARGE SCALE GENOMIC DNA]</scope>
    <source>
        <strain evidence="3">DSM 23493</strain>
    </source>
</reference>
<evidence type="ECO:0000256" key="1">
    <source>
        <dbReference type="SAM" id="Phobius"/>
    </source>
</evidence>
<proteinExistence type="predicted"/>
<keyword evidence="1" id="KW-0472">Membrane</keyword>
<dbReference type="InterPro" id="IPR007404">
    <property type="entry name" value="YdjM-like"/>
</dbReference>
<keyword evidence="1" id="KW-0812">Transmembrane</keyword>
<dbReference type="EMBL" id="LFXJ01000005">
    <property type="protein sequence ID" value="KMY32879.1"/>
    <property type="molecule type" value="Genomic_DNA"/>
</dbReference>
<gene>
    <name evidence="2" type="ORF">ACZ11_12415</name>
</gene>
<dbReference type="PANTHER" id="PTHR35531:SF1">
    <property type="entry name" value="INNER MEMBRANE PROTEIN YBCI-RELATED"/>
    <property type="match status" value="1"/>
</dbReference>